<name>A0A7I8WP46_BURXY</name>
<evidence type="ECO:0000313" key="10">
    <source>
        <dbReference type="EMBL" id="CAD5214154.1"/>
    </source>
</evidence>
<gene>
    <name evidence="10" type="ORF">BXYJ_LOCUS3388</name>
</gene>
<keyword evidence="7" id="KW-0539">Nucleus</keyword>
<dbReference type="SMR" id="A0A7I8WP46"/>
<dbReference type="Gene3D" id="1.10.10.10">
    <property type="entry name" value="Winged helix-like DNA-binding domain superfamily/Winged helix DNA-binding domain"/>
    <property type="match status" value="1"/>
</dbReference>
<accession>A0A7I8WP46</accession>
<dbReference type="PANTHER" id="PTHR45636:SF42">
    <property type="entry name" value="PROTEIN CBR-NPAX-1"/>
    <property type="match status" value="1"/>
</dbReference>
<feature type="compositionally biased region" description="Low complexity" evidence="8">
    <location>
        <begin position="234"/>
        <end position="254"/>
    </location>
</feature>
<protein>
    <submittedName>
        <fullName evidence="10">(pine wood nematode) hypothetical protein</fullName>
    </submittedName>
</protein>
<dbReference type="PANTHER" id="PTHR45636">
    <property type="entry name" value="PAIRED BOX PROTEIN PAX-6-RELATED-RELATED"/>
    <property type="match status" value="1"/>
</dbReference>
<comment type="subcellular location">
    <subcellularLocation>
        <location evidence="1">Nucleus</location>
    </subcellularLocation>
</comment>
<comment type="caution">
    <text evidence="10">The sequence shown here is derived from an EMBL/GenBank/DDBJ whole genome shotgun (WGS) entry which is preliminary data.</text>
</comment>
<evidence type="ECO:0000256" key="5">
    <source>
        <dbReference type="ARBA" id="ARBA00023125"/>
    </source>
</evidence>
<evidence type="ECO:0000256" key="2">
    <source>
        <dbReference type="ARBA" id="ARBA00022473"/>
    </source>
</evidence>
<evidence type="ECO:0000256" key="8">
    <source>
        <dbReference type="SAM" id="MobiDB-lite"/>
    </source>
</evidence>
<dbReference type="InterPro" id="IPR001523">
    <property type="entry name" value="Paired_dom"/>
</dbReference>
<dbReference type="Pfam" id="PF00292">
    <property type="entry name" value="PAX"/>
    <property type="match status" value="1"/>
</dbReference>
<dbReference type="PROSITE" id="PS51057">
    <property type="entry name" value="PAIRED_2"/>
    <property type="match status" value="1"/>
</dbReference>
<dbReference type="PRINTS" id="PR00027">
    <property type="entry name" value="PAIREDBOX"/>
</dbReference>
<evidence type="ECO:0000259" key="9">
    <source>
        <dbReference type="PROSITE" id="PS51057"/>
    </source>
</evidence>
<dbReference type="SUPFAM" id="SSF46689">
    <property type="entry name" value="Homeodomain-like"/>
    <property type="match status" value="1"/>
</dbReference>
<keyword evidence="5" id="KW-0238">DNA-binding</keyword>
<dbReference type="EMBL" id="CAJFCV020000002">
    <property type="protein sequence ID" value="CAG9094261.1"/>
    <property type="molecule type" value="Genomic_DNA"/>
</dbReference>
<evidence type="ECO:0000256" key="6">
    <source>
        <dbReference type="ARBA" id="ARBA00023163"/>
    </source>
</evidence>
<dbReference type="InterPro" id="IPR009057">
    <property type="entry name" value="Homeodomain-like_sf"/>
</dbReference>
<evidence type="ECO:0000256" key="3">
    <source>
        <dbReference type="ARBA" id="ARBA00022724"/>
    </source>
</evidence>
<dbReference type="OrthoDB" id="5830779at2759"/>
<dbReference type="InterPro" id="IPR036388">
    <property type="entry name" value="WH-like_DNA-bd_sf"/>
</dbReference>
<keyword evidence="6" id="KW-0804">Transcription</keyword>
<dbReference type="GO" id="GO:0000981">
    <property type="term" value="F:DNA-binding transcription factor activity, RNA polymerase II-specific"/>
    <property type="evidence" value="ECO:0007669"/>
    <property type="project" value="TreeGrafter"/>
</dbReference>
<proteinExistence type="predicted"/>
<feature type="domain" description="Paired" evidence="9">
    <location>
        <begin position="159"/>
        <end position="295"/>
    </location>
</feature>
<sequence>MALPLVSTPKIEMIASGGASAPAEAMNTSVIEEPRVMSLGELSKEYSSYVLLTQAGMDHSIVQMLLQNSQYHALFPYANVLALLMQQQQPQRPALLTDFQPQLPFLMGSVLSAPTSPPMPLTAASTPVDLGSTNATVDSPPPLRQISLDEGSMDCSGMNSISKNKLGRSYNPGRPLAMADRQRILDLYKRGHKISHIARMIGVTHSCVSKIMTRYRRTGSMCPRIGLATTRKNSSVLRSPARSSASPSSESISSACTVNPLEAEMLMSQRRELYSQMAQLEVPQMLTIQQIQQLSELQNLNLMGQEQFVLHKPVPINESVF</sequence>
<dbReference type="Proteomes" id="UP000582659">
    <property type="component" value="Unassembled WGS sequence"/>
</dbReference>
<evidence type="ECO:0000256" key="7">
    <source>
        <dbReference type="ARBA" id="ARBA00023242"/>
    </source>
</evidence>
<keyword evidence="4" id="KW-0805">Transcription regulation</keyword>
<keyword evidence="2" id="KW-0217">Developmental protein</keyword>
<dbReference type="SMART" id="SM00351">
    <property type="entry name" value="PAX"/>
    <property type="match status" value="1"/>
</dbReference>
<keyword evidence="11" id="KW-1185">Reference proteome</keyword>
<dbReference type="AlphaFoldDB" id="A0A7I8WP46"/>
<dbReference type="EMBL" id="CAJFDI010000002">
    <property type="protein sequence ID" value="CAD5214154.1"/>
    <property type="molecule type" value="Genomic_DNA"/>
</dbReference>
<organism evidence="10 11">
    <name type="scientific">Bursaphelenchus xylophilus</name>
    <name type="common">Pinewood nematode worm</name>
    <name type="synonym">Aphelenchoides xylophilus</name>
    <dbReference type="NCBI Taxonomy" id="6326"/>
    <lineage>
        <taxon>Eukaryota</taxon>
        <taxon>Metazoa</taxon>
        <taxon>Ecdysozoa</taxon>
        <taxon>Nematoda</taxon>
        <taxon>Chromadorea</taxon>
        <taxon>Rhabditida</taxon>
        <taxon>Tylenchina</taxon>
        <taxon>Tylenchomorpha</taxon>
        <taxon>Aphelenchoidea</taxon>
        <taxon>Aphelenchoididae</taxon>
        <taxon>Bursaphelenchus</taxon>
    </lineage>
</organism>
<dbReference type="InterPro" id="IPR043565">
    <property type="entry name" value="PAX_fam"/>
</dbReference>
<feature type="region of interest" description="Disordered" evidence="8">
    <location>
        <begin position="232"/>
        <end position="254"/>
    </location>
</feature>
<dbReference type="Proteomes" id="UP000659654">
    <property type="component" value="Unassembled WGS sequence"/>
</dbReference>
<evidence type="ECO:0000256" key="4">
    <source>
        <dbReference type="ARBA" id="ARBA00023015"/>
    </source>
</evidence>
<dbReference type="GO" id="GO:0000978">
    <property type="term" value="F:RNA polymerase II cis-regulatory region sequence-specific DNA binding"/>
    <property type="evidence" value="ECO:0007669"/>
    <property type="project" value="TreeGrafter"/>
</dbReference>
<dbReference type="GO" id="GO:0005634">
    <property type="term" value="C:nucleus"/>
    <property type="evidence" value="ECO:0007669"/>
    <property type="project" value="UniProtKB-SubCell"/>
</dbReference>
<evidence type="ECO:0000256" key="1">
    <source>
        <dbReference type="ARBA" id="ARBA00004123"/>
    </source>
</evidence>
<keyword evidence="3" id="KW-0563">Paired box</keyword>
<evidence type="ECO:0000313" key="11">
    <source>
        <dbReference type="Proteomes" id="UP000659654"/>
    </source>
</evidence>
<reference evidence="10" key="1">
    <citation type="submission" date="2020-09" db="EMBL/GenBank/DDBJ databases">
        <authorList>
            <person name="Kikuchi T."/>
        </authorList>
    </citation>
    <scope>NUCLEOTIDE SEQUENCE</scope>
    <source>
        <strain evidence="10">Ka4C1</strain>
    </source>
</reference>